<reference evidence="1" key="1">
    <citation type="submission" date="2016-09" db="EMBL/GenBank/DDBJ databases">
        <authorList>
            <person name="Capua I."/>
            <person name="De Benedictis P."/>
            <person name="Joannis T."/>
            <person name="Lombin L.H."/>
            <person name="Cattoli G."/>
        </authorList>
    </citation>
    <scope>NUCLEOTIDE SEQUENCE</scope>
    <source>
        <strain evidence="1">B9</strain>
    </source>
</reference>
<dbReference type="Pfam" id="PF05014">
    <property type="entry name" value="Nuc_deoxyrib_tr"/>
    <property type="match status" value="1"/>
</dbReference>
<dbReference type="EMBL" id="FMSH01000142">
    <property type="protein sequence ID" value="SCU75167.1"/>
    <property type="molecule type" value="Genomic_DNA"/>
</dbReference>
<accession>A0A1K0J7W1</accession>
<organism evidence="1">
    <name type="scientific">Cupriavidus necator</name>
    <name type="common">Alcaligenes eutrophus</name>
    <name type="synonym">Ralstonia eutropha</name>
    <dbReference type="NCBI Taxonomy" id="106590"/>
    <lineage>
        <taxon>Bacteria</taxon>
        <taxon>Pseudomonadati</taxon>
        <taxon>Pseudomonadota</taxon>
        <taxon>Betaproteobacteria</taxon>
        <taxon>Burkholderiales</taxon>
        <taxon>Burkholderiaceae</taxon>
        <taxon>Cupriavidus</taxon>
    </lineage>
</organism>
<keyword evidence="1" id="KW-0328">Glycosyltransferase</keyword>
<dbReference type="GO" id="GO:0050144">
    <property type="term" value="F:nucleoside deoxyribosyltransferase activity"/>
    <property type="evidence" value="ECO:0007669"/>
    <property type="project" value="UniProtKB-EC"/>
</dbReference>
<dbReference type="GO" id="GO:0070694">
    <property type="term" value="F:5-hydroxymethyl-dUMP N-hydrolase activity"/>
    <property type="evidence" value="ECO:0007669"/>
    <property type="project" value="TreeGrafter"/>
</dbReference>
<evidence type="ECO:0000313" key="1">
    <source>
        <dbReference type="EMBL" id="SCU75167.1"/>
    </source>
</evidence>
<proteinExistence type="predicted"/>
<dbReference type="InterPro" id="IPR051239">
    <property type="entry name" value="2'-dNMP_N-hydrolase"/>
</dbReference>
<protein>
    <submittedName>
        <fullName evidence="1">Nucleoside 2-deoxyribosyltransferase</fullName>
        <ecNumber evidence="1">2.4.2.6</ecNumber>
    </submittedName>
</protein>
<dbReference type="Gene3D" id="3.40.50.450">
    <property type="match status" value="1"/>
</dbReference>
<dbReference type="AlphaFoldDB" id="A0A1K0J7W1"/>
<keyword evidence="1" id="KW-0808">Transferase</keyword>
<dbReference type="EC" id="2.4.2.6" evidence="1"/>
<gene>
    <name evidence="1" type="ORF">CNECB9_2260057</name>
</gene>
<dbReference type="GO" id="GO:0009159">
    <property type="term" value="P:deoxyribonucleoside monophosphate catabolic process"/>
    <property type="evidence" value="ECO:0007669"/>
    <property type="project" value="TreeGrafter"/>
</dbReference>
<dbReference type="InterPro" id="IPR007710">
    <property type="entry name" value="Nucleoside_deoxyribTrfase"/>
</dbReference>
<dbReference type="PANTHER" id="PTHR15364:SF0">
    <property type="entry name" value="2'-DEOXYNUCLEOSIDE 5'-PHOSPHATE N-HYDROLASE 1"/>
    <property type="match status" value="1"/>
</dbReference>
<dbReference type="SUPFAM" id="SSF52309">
    <property type="entry name" value="N-(deoxy)ribosyltransferase-like"/>
    <property type="match status" value="1"/>
</dbReference>
<dbReference type="PANTHER" id="PTHR15364">
    <property type="entry name" value="2'-DEOXYNUCLEOSIDE 5'-PHOSPHATE N-HYDROLASE 1"/>
    <property type="match status" value="1"/>
</dbReference>
<sequence>MVAQGPPMRRGQAKRARAGCAMFVQAGGIAPAGGGLCCDPDPCCPTSRAMKTIYLAGFDVFRKDARAWGEHLKALCAAHGFSGLYPLDKSAPDGLSGADTARWIYDANLALLRRADMVMANLDDFRGPGEPDSGTAFEVGFAVALQKPVWAYSADAGTLRERVTVATGEDGAPLDARGFVVEDFGLGKNLMLACSAKLVQGGAAECLAAMAEAIHRRAAEAAARRERDTAVWGDD</sequence>
<name>A0A1K0J7W1_CUPNE</name>